<protein>
    <submittedName>
        <fullName evidence="1">Uncharacterized protein</fullName>
    </submittedName>
</protein>
<keyword evidence="2" id="KW-1185">Reference proteome</keyword>
<evidence type="ECO:0000313" key="1">
    <source>
        <dbReference type="EMBL" id="GFO12855.1"/>
    </source>
</evidence>
<proteinExistence type="predicted"/>
<dbReference type="Proteomes" id="UP000735302">
    <property type="component" value="Unassembled WGS sequence"/>
</dbReference>
<dbReference type="EMBL" id="BLXT01004465">
    <property type="protein sequence ID" value="GFO12855.1"/>
    <property type="molecule type" value="Genomic_DNA"/>
</dbReference>
<comment type="caution">
    <text evidence="1">The sequence shown here is derived from an EMBL/GenBank/DDBJ whole genome shotgun (WGS) entry which is preliminary data.</text>
</comment>
<name>A0AAV4B197_9GAST</name>
<sequence length="94" mass="11221">MKRLRRRKFSMSQEQSRRAVSPQIQLQIRLTLIWKTTKRAEQRILNQLVKVRCKKQISIFHLVQPPNGPGYDIVTIIRKVCQLFQAENPEEMFT</sequence>
<reference evidence="1 2" key="1">
    <citation type="journal article" date="2021" name="Elife">
        <title>Chloroplast acquisition without the gene transfer in kleptoplastic sea slugs, Plakobranchus ocellatus.</title>
        <authorList>
            <person name="Maeda T."/>
            <person name="Takahashi S."/>
            <person name="Yoshida T."/>
            <person name="Shimamura S."/>
            <person name="Takaki Y."/>
            <person name="Nagai Y."/>
            <person name="Toyoda A."/>
            <person name="Suzuki Y."/>
            <person name="Arimoto A."/>
            <person name="Ishii H."/>
            <person name="Satoh N."/>
            <person name="Nishiyama T."/>
            <person name="Hasebe M."/>
            <person name="Maruyama T."/>
            <person name="Minagawa J."/>
            <person name="Obokata J."/>
            <person name="Shigenobu S."/>
        </authorList>
    </citation>
    <scope>NUCLEOTIDE SEQUENCE [LARGE SCALE GENOMIC DNA]</scope>
</reference>
<organism evidence="1 2">
    <name type="scientific">Plakobranchus ocellatus</name>
    <dbReference type="NCBI Taxonomy" id="259542"/>
    <lineage>
        <taxon>Eukaryota</taxon>
        <taxon>Metazoa</taxon>
        <taxon>Spiralia</taxon>
        <taxon>Lophotrochozoa</taxon>
        <taxon>Mollusca</taxon>
        <taxon>Gastropoda</taxon>
        <taxon>Heterobranchia</taxon>
        <taxon>Euthyneura</taxon>
        <taxon>Panpulmonata</taxon>
        <taxon>Sacoglossa</taxon>
        <taxon>Placobranchoidea</taxon>
        <taxon>Plakobranchidae</taxon>
        <taxon>Plakobranchus</taxon>
    </lineage>
</organism>
<dbReference type="AlphaFoldDB" id="A0AAV4B197"/>
<evidence type="ECO:0000313" key="2">
    <source>
        <dbReference type="Proteomes" id="UP000735302"/>
    </source>
</evidence>
<accession>A0AAV4B197</accession>
<gene>
    <name evidence="1" type="ORF">PoB_003936000</name>
</gene>